<reference evidence="1" key="1">
    <citation type="journal article" date="2022" name="bioRxiv">
        <title>Sequencing and chromosome-scale assembly of the giantPleurodeles waltlgenome.</title>
        <authorList>
            <person name="Brown T."/>
            <person name="Elewa A."/>
            <person name="Iarovenko S."/>
            <person name="Subramanian E."/>
            <person name="Araus A.J."/>
            <person name="Petzold A."/>
            <person name="Susuki M."/>
            <person name="Suzuki K.-i.T."/>
            <person name="Hayashi T."/>
            <person name="Toyoda A."/>
            <person name="Oliveira C."/>
            <person name="Osipova E."/>
            <person name="Leigh N.D."/>
            <person name="Simon A."/>
            <person name="Yun M.H."/>
        </authorList>
    </citation>
    <scope>NUCLEOTIDE SEQUENCE</scope>
    <source>
        <strain evidence="1">20211129_DDA</strain>
        <tissue evidence="1">Liver</tissue>
    </source>
</reference>
<organism evidence="1 2">
    <name type="scientific">Pleurodeles waltl</name>
    <name type="common">Iberian ribbed newt</name>
    <dbReference type="NCBI Taxonomy" id="8319"/>
    <lineage>
        <taxon>Eukaryota</taxon>
        <taxon>Metazoa</taxon>
        <taxon>Chordata</taxon>
        <taxon>Craniata</taxon>
        <taxon>Vertebrata</taxon>
        <taxon>Euteleostomi</taxon>
        <taxon>Amphibia</taxon>
        <taxon>Batrachia</taxon>
        <taxon>Caudata</taxon>
        <taxon>Salamandroidea</taxon>
        <taxon>Salamandridae</taxon>
        <taxon>Pleurodelinae</taxon>
        <taxon>Pleurodeles</taxon>
    </lineage>
</organism>
<dbReference type="EMBL" id="JANPWB010000013">
    <property type="protein sequence ID" value="KAJ1105109.1"/>
    <property type="molecule type" value="Genomic_DNA"/>
</dbReference>
<dbReference type="AlphaFoldDB" id="A0AAV7MRQ7"/>
<evidence type="ECO:0000313" key="2">
    <source>
        <dbReference type="Proteomes" id="UP001066276"/>
    </source>
</evidence>
<name>A0AAV7MRQ7_PLEWA</name>
<protein>
    <submittedName>
        <fullName evidence="1">Uncharacterized protein</fullName>
    </submittedName>
</protein>
<proteinExistence type="predicted"/>
<accession>A0AAV7MRQ7</accession>
<comment type="caution">
    <text evidence="1">The sequence shown here is derived from an EMBL/GenBank/DDBJ whole genome shotgun (WGS) entry which is preliminary data.</text>
</comment>
<dbReference type="Proteomes" id="UP001066276">
    <property type="component" value="Chromosome 9"/>
</dbReference>
<gene>
    <name evidence="1" type="ORF">NDU88_002517</name>
</gene>
<keyword evidence="2" id="KW-1185">Reference proteome</keyword>
<sequence>MAETRKLNTGQARVKPLSERGKSGVRLCLQAGFTETERRAPRMKQAEDRLQLRRAETEAQSAAGDFLLTSQGTQVCLLNAQRLKCLHTLKREKRSKWLFTKSARRER</sequence>
<evidence type="ECO:0000313" key="1">
    <source>
        <dbReference type="EMBL" id="KAJ1105109.1"/>
    </source>
</evidence>